<comment type="caution">
    <text evidence="2">The sequence shown here is derived from an EMBL/GenBank/DDBJ whole genome shotgun (WGS) entry which is preliminary data.</text>
</comment>
<protein>
    <submittedName>
        <fullName evidence="2">Uncharacterized protein</fullName>
    </submittedName>
</protein>
<evidence type="ECO:0000313" key="2">
    <source>
        <dbReference type="EMBL" id="TXL79726.1"/>
    </source>
</evidence>
<evidence type="ECO:0000256" key="1">
    <source>
        <dbReference type="SAM" id="Phobius"/>
    </source>
</evidence>
<dbReference type="Proteomes" id="UP000426772">
    <property type="component" value="Unassembled WGS sequence"/>
</dbReference>
<keyword evidence="1" id="KW-0472">Membrane</keyword>
<name>A0ABY3LHR0_9GAMM</name>
<accession>A0ABY3LHR0</accession>
<keyword evidence="1" id="KW-1133">Transmembrane helix</keyword>
<dbReference type="EMBL" id="RCNL01000002">
    <property type="protein sequence ID" value="TXL79726.1"/>
    <property type="molecule type" value="Genomic_DNA"/>
</dbReference>
<organism evidence="2 3">
    <name type="scientific">Pantoea vagans</name>
    <dbReference type="NCBI Taxonomy" id="470934"/>
    <lineage>
        <taxon>Bacteria</taxon>
        <taxon>Pseudomonadati</taxon>
        <taxon>Pseudomonadota</taxon>
        <taxon>Gammaproteobacteria</taxon>
        <taxon>Enterobacterales</taxon>
        <taxon>Erwiniaceae</taxon>
        <taxon>Pantoea</taxon>
    </lineage>
</organism>
<evidence type="ECO:0000313" key="3">
    <source>
        <dbReference type="Proteomes" id="UP000426772"/>
    </source>
</evidence>
<feature type="transmembrane region" description="Helical" evidence="1">
    <location>
        <begin position="24"/>
        <end position="42"/>
    </location>
</feature>
<gene>
    <name evidence="2" type="ORF">D9O29_05480</name>
</gene>
<reference evidence="2 3" key="1">
    <citation type="submission" date="2018-10" db="EMBL/GenBank/DDBJ databases">
        <title>Draft genome sequence of Pantoea vagans isolated from corpses of the sugarcane aphid Melanaphis sacchari Zehntner.</title>
        <authorList>
            <person name="Toledo E."/>
            <person name="Pena G."/>
            <person name="Lozano L."/>
        </authorList>
    </citation>
    <scope>NUCLEOTIDE SEQUENCE [LARGE SCALE GENOMIC DNA]</scope>
    <source>
        <strain evidence="2 3">ET-90</strain>
    </source>
</reference>
<sequence length="102" mass="11743">MNKRLSTHIDTFLYQSSADPLQQLVYMIARLSLIATPVAWVVRFHDGKEDRFFTSQEEAITHLDAKGNKDDYLVPLFATVKVDATERKMCHLLLTPSPYEED</sequence>
<proteinExistence type="predicted"/>
<keyword evidence="1" id="KW-0812">Transmembrane</keyword>
<dbReference type="RefSeq" id="WP_147788681.1">
    <property type="nucleotide sequence ID" value="NZ_RCNL01000002.1"/>
</dbReference>
<keyword evidence="3" id="KW-1185">Reference proteome</keyword>